<dbReference type="PANTHER" id="PTHR34387:SF1">
    <property type="entry name" value="PERIPLASMIC IMMUNOGENIC PROTEIN"/>
    <property type="match status" value="1"/>
</dbReference>
<keyword evidence="2" id="KW-1185">Reference proteome</keyword>
<dbReference type="InterPro" id="IPR052022">
    <property type="entry name" value="26kDa_periplasmic_antigen"/>
</dbReference>
<accession>A0ABV0BF97</accession>
<dbReference type="InterPro" id="IPR007497">
    <property type="entry name" value="SIMPL/DUF541"/>
</dbReference>
<sequence>MSTTGYISKIMGLIMAAGIIVPTMNGMATAQETASETYSKATIVIQGTGIVTRKPEFARVILNVSARSETIPEASAASKEASKKVLEKLKAFKIADTDIKTLNMDVSISRKSSGKFSGSSEDGYRTSQQFELILRDQTTVGQVIGELLAIDNVRVQSLFWDIEKSQEVDDEARKAAVVDARHRAEIYTQAAGTKLGKVLQIREGGGARPFNQPVAYGAMAAPAGVSASPAAEMPVVPPSELTFESGIYIVWELQP</sequence>
<name>A0ABV0BF97_9HYPH</name>
<organism evidence="1 2">
    <name type="scientific">Hohaiivirga grylli</name>
    <dbReference type="NCBI Taxonomy" id="3133970"/>
    <lineage>
        <taxon>Bacteria</taxon>
        <taxon>Pseudomonadati</taxon>
        <taxon>Pseudomonadota</taxon>
        <taxon>Alphaproteobacteria</taxon>
        <taxon>Hyphomicrobiales</taxon>
        <taxon>Methylobacteriaceae</taxon>
        <taxon>Hohaiivirga</taxon>
    </lineage>
</organism>
<dbReference type="Pfam" id="PF04402">
    <property type="entry name" value="SIMPL"/>
    <property type="match status" value="1"/>
</dbReference>
<comment type="caution">
    <text evidence="1">The sequence shown here is derived from an EMBL/GenBank/DDBJ whole genome shotgun (WGS) entry which is preliminary data.</text>
</comment>
<proteinExistence type="predicted"/>
<dbReference type="EMBL" id="JBBYXI010000001">
    <property type="protein sequence ID" value="MEN3929659.1"/>
    <property type="molecule type" value="Genomic_DNA"/>
</dbReference>
<dbReference type="PANTHER" id="PTHR34387">
    <property type="entry name" value="SLR1258 PROTEIN"/>
    <property type="match status" value="1"/>
</dbReference>
<evidence type="ECO:0000313" key="2">
    <source>
        <dbReference type="Proteomes" id="UP001418637"/>
    </source>
</evidence>
<dbReference type="Gene3D" id="3.30.70.2970">
    <property type="entry name" value="Protein of unknown function (DUF541), domain 2"/>
    <property type="match status" value="1"/>
</dbReference>
<reference evidence="1 2" key="1">
    <citation type="submission" date="2024-04" db="EMBL/GenBank/DDBJ databases">
        <title>A novel species isolated from cricket.</title>
        <authorList>
            <person name="Wang H.-C."/>
        </authorList>
    </citation>
    <scope>NUCLEOTIDE SEQUENCE [LARGE SCALE GENOMIC DNA]</scope>
    <source>
        <strain evidence="1 2">WL0021</strain>
    </source>
</reference>
<dbReference type="Proteomes" id="UP001418637">
    <property type="component" value="Unassembled WGS sequence"/>
</dbReference>
<protein>
    <submittedName>
        <fullName evidence="1">SIMPL domain-containing protein</fullName>
    </submittedName>
</protein>
<dbReference type="Gene3D" id="3.30.110.170">
    <property type="entry name" value="Protein of unknown function (DUF541), domain 1"/>
    <property type="match status" value="1"/>
</dbReference>
<gene>
    <name evidence="1" type="ORF">WJT86_01125</name>
</gene>
<dbReference type="RefSeq" id="WP_346335655.1">
    <property type="nucleotide sequence ID" value="NZ_JBBYXI010000001.1"/>
</dbReference>
<evidence type="ECO:0000313" key="1">
    <source>
        <dbReference type="EMBL" id="MEN3929659.1"/>
    </source>
</evidence>